<dbReference type="CDD" id="cd01298">
    <property type="entry name" value="ATZ_TRZ_like"/>
    <property type="match status" value="1"/>
</dbReference>
<feature type="binding site" evidence="4">
    <location>
        <position position="305"/>
    </location>
    <ligand>
        <name>Zn(2+)</name>
        <dbReference type="ChEBI" id="CHEBI:29105"/>
    </ligand>
</feature>
<dbReference type="SUPFAM" id="SSF51556">
    <property type="entry name" value="Metallo-dependent hydrolases"/>
    <property type="match status" value="1"/>
</dbReference>
<dbReference type="SUPFAM" id="SSF51338">
    <property type="entry name" value="Composite domain of metallo-dependent hydrolases"/>
    <property type="match status" value="1"/>
</dbReference>
<dbReference type="OrthoDB" id="9807210at2"/>
<proteinExistence type="inferred from homology"/>
<name>S7TLU3_DESML</name>
<dbReference type="PATRIC" id="fig|1121405.3.peg.2987"/>
<evidence type="ECO:0000256" key="4">
    <source>
        <dbReference type="HAMAP-Rule" id="MF_01281"/>
    </source>
</evidence>
<protein>
    <recommendedName>
        <fullName evidence="4">5-methylthioadenosine/S-adenosylhomocysteine deaminase</fullName>
        <shortName evidence="4">MTA/SAH deaminase</shortName>
        <ecNumber evidence="4">3.5.4.28</ecNumber>
        <ecNumber evidence="4">3.5.4.31</ecNumber>
    </recommendedName>
</protein>
<dbReference type="Gene3D" id="3.20.20.140">
    <property type="entry name" value="Metal-dependent hydrolases"/>
    <property type="match status" value="1"/>
</dbReference>
<dbReference type="InterPro" id="IPR032466">
    <property type="entry name" value="Metal_Hydrolase"/>
</dbReference>
<comment type="catalytic activity">
    <reaction evidence="4">
        <text>S-methyl-5'-thioadenosine + H2O + H(+) = S-methyl-5'-thioinosine + NH4(+)</text>
        <dbReference type="Rhea" id="RHEA:25025"/>
        <dbReference type="ChEBI" id="CHEBI:15377"/>
        <dbReference type="ChEBI" id="CHEBI:15378"/>
        <dbReference type="ChEBI" id="CHEBI:17509"/>
        <dbReference type="ChEBI" id="CHEBI:28938"/>
        <dbReference type="ChEBI" id="CHEBI:48595"/>
        <dbReference type="EC" id="3.5.4.31"/>
    </reaction>
</comment>
<dbReference type="InterPro" id="IPR011059">
    <property type="entry name" value="Metal-dep_hydrolase_composite"/>
</dbReference>
<sequence length="435" mass="46868">MDRHADILITGGLVLTMDDEDRTIPDGAVAVSGDIIAAVDDAAGFEGWRVDRTVDARGGIIMPGLVNVHTHAAMTCFRGLADDLPLMTWLNDHIFPAEATLDREKVATGTALACAEMILSGTTCFCDMYLFEDAVAETARRAGMRAVVGEVLFDFPSPAYGPLRKGFEKTQALIDQWRKDPLIRIAVEPHSPYLCAPDLLKKAGDTALKNDCLLVTHLSETRNEVDQIQKTYGRTPIAHMAELGLLGPHLLACHCVVLTASDRTLLARYDVKVAHNPESNMKLASGIAPIPQLLDAGVCVGLGTDGCSSNNDLDMLLEMDTAAKLHKVANLDPTVMDARTVLRMATIEGARALGLDGITGSLAPGKQADVIIVDTEKPHLQPMFQPTSHLVYAARGSDVAFVMIAGRVVMENGAVFTIDVDRAIREVNRIARGLR</sequence>
<evidence type="ECO:0000256" key="1">
    <source>
        <dbReference type="ARBA" id="ARBA00022723"/>
    </source>
</evidence>
<feature type="binding site" evidence="4">
    <location>
        <position position="190"/>
    </location>
    <ligand>
        <name>substrate</name>
    </ligand>
</feature>
<dbReference type="eggNOG" id="COG0402">
    <property type="taxonomic scope" value="Bacteria"/>
</dbReference>
<keyword evidence="7" id="KW-1185">Reference proteome</keyword>
<reference evidence="6 7" key="1">
    <citation type="journal article" date="2013" name="Genome Announc.">
        <title>Draft genome sequences for three mercury-methylating, sulfate-reducing bacteria.</title>
        <authorList>
            <person name="Brown S.D."/>
            <person name="Hurt R.A.Jr."/>
            <person name="Gilmour C.C."/>
            <person name="Elias D.A."/>
        </authorList>
    </citation>
    <scope>NUCLEOTIDE SEQUENCE [LARGE SCALE GENOMIC DNA]</scope>
    <source>
        <strain evidence="6 7">DSM 2059</strain>
    </source>
</reference>
<accession>S7TLU3</accession>
<dbReference type="STRING" id="897.B2D07_14315"/>
<comment type="caution">
    <text evidence="4">Lacks conserved residue(s) required for the propagation of feature annotation.</text>
</comment>
<comment type="cofactor">
    <cofactor evidence="4">
        <name>Zn(2+)</name>
        <dbReference type="ChEBI" id="CHEBI:29105"/>
    </cofactor>
    <text evidence="4">Binds 1 zinc ion per subunit.</text>
</comment>
<dbReference type="Proteomes" id="UP000014977">
    <property type="component" value="Unassembled WGS sequence"/>
</dbReference>
<dbReference type="GO" id="GO:0050270">
    <property type="term" value="F:S-adenosylhomocysteine deaminase activity"/>
    <property type="evidence" value="ECO:0007669"/>
    <property type="project" value="UniProtKB-UniRule"/>
</dbReference>
<comment type="catalytic activity">
    <reaction evidence="4">
        <text>S-adenosyl-L-homocysteine + H2O + H(+) = S-inosyl-L-homocysteine + NH4(+)</text>
        <dbReference type="Rhea" id="RHEA:20716"/>
        <dbReference type="ChEBI" id="CHEBI:15377"/>
        <dbReference type="ChEBI" id="CHEBI:15378"/>
        <dbReference type="ChEBI" id="CHEBI:28938"/>
        <dbReference type="ChEBI" id="CHEBI:57856"/>
        <dbReference type="ChEBI" id="CHEBI:57985"/>
        <dbReference type="EC" id="3.5.4.28"/>
    </reaction>
</comment>
<dbReference type="EMBL" id="ATHJ01000096">
    <property type="protein sequence ID" value="EPR37876.1"/>
    <property type="molecule type" value="Genomic_DNA"/>
</dbReference>
<dbReference type="Pfam" id="PF01979">
    <property type="entry name" value="Amidohydro_1"/>
    <property type="match status" value="1"/>
</dbReference>
<feature type="binding site" evidence="4">
    <location>
        <position position="217"/>
    </location>
    <ligand>
        <name>Zn(2+)</name>
        <dbReference type="ChEBI" id="CHEBI:29105"/>
    </ligand>
</feature>
<evidence type="ECO:0000256" key="2">
    <source>
        <dbReference type="ARBA" id="ARBA00022801"/>
    </source>
</evidence>
<feature type="domain" description="Amidohydrolase-related" evidence="5">
    <location>
        <begin position="60"/>
        <end position="409"/>
    </location>
</feature>
<evidence type="ECO:0000256" key="3">
    <source>
        <dbReference type="ARBA" id="ARBA00022833"/>
    </source>
</evidence>
<evidence type="ECO:0000313" key="6">
    <source>
        <dbReference type="EMBL" id="EPR37876.1"/>
    </source>
</evidence>
<dbReference type="PANTHER" id="PTHR43794:SF11">
    <property type="entry name" value="AMIDOHYDROLASE-RELATED DOMAIN-CONTAINING PROTEIN"/>
    <property type="match status" value="1"/>
</dbReference>
<dbReference type="InterPro" id="IPR006680">
    <property type="entry name" value="Amidohydro-rel"/>
</dbReference>
<dbReference type="InterPro" id="IPR023512">
    <property type="entry name" value="Deaminase_MtaD/DadD"/>
</dbReference>
<gene>
    <name evidence="4" type="primary">mtaD</name>
    <name evidence="6" type="ORF">dsmv_2916</name>
</gene>
<dbReference type="FunFam" id="3.20.20.140:FF:000014">
    <property type="entry name" value="5-methylthioadenosine/S-adenosylhomocysteine deaminase"/>
    <property type="match status" value="1"/>
</dbReference>
<dbReference type="PANTHER" id="PTHR43794">
    <property type="entry name" value="AMINOHYDROLASE SSNA-RELATED"/>
    <property type="match status" value="1"/>
</dbReference>
<dbReference type="GO" id="GO:0090614">
    <property type="term" value="F:5'-methylthioadenosine deaminase activity"/>
    <property type="evidence" value="ECO:0007669"/>
    <property type="project" value="UniProtKB-UniRule"/>
</dbReference>
<evidence type="ECO:0000313" key="7">
    <source>
        <dbReference type="Proteomes" id="UP000014977"/>
    </source>
</evidence>
<comment type="caution">
    <text evidence="6">The sequence shown here is derived from an EMBL/GenBank/DDBJ whole genome shotgun (WGS) entry which is preliminary data.</text>
</comment>
<organism evidence="6 7">
    <name type="scientific">Desulfococcus multivorans DSM 2059</name>
    <dbReference type="NCBI Taxonomy" id="1121405"/>
    <lineage>
        <taxon>Bacteria</taxon>
        <taxon>Pseudomonadati</taxon>
        <taxon>Thermodesulfobacteriota</taxon>
        <taxon>Desulfobacteria</taxon>
        <taxon>Desulfobacterales</taxon>
        <taxon>Desulfococcaceae</taxon>
        <taxon>Desulfococcus</taxon>
    </lineage>
</organism>
<dbReference type="EC" id="3.5.4.28" evidence="4"/>
<dbReference type="AlphaFoldDB" id="S7TLU3"/>
<dbReference type="HAMAP" id="MF_01281">
    <property type="entry name" value="MTA_SAH_deamin"/>
    <property type="match status" value="1"/>
</dbReference>
<dbReference type="Gene3D" id="2.30.40.10">
    <property type="entry name" value="Urease, subunit C, domain 1"/>
    <property type="match status" value="1"/>
</dbReference>
<feature type="binding site" evidence="4">
    <location>
        <position position="305"/>
    </location>
    <ligand>
        <name>substrate</name>
    </ligand>
</feature>
<dbReference type="GO" id="GO:0046872">
    <property type="term" value="F:metal ion binding"/>
    <property type="evidence" value="ECO:0007669"/>
    <property type="project" value="UniProtKB-KW"/>
</dbReference>
<keyword evidence="3 4" id="KW-0862">Zinc</keyword>
<comment type="similarity">
    <text evidence="4">Belongs to the metallo-dependent hydrolases superfamily. MTA/SAH deaminase family.</text>
</comment>
<evidence type="ECO:0000259" key="5">
    <source>
        <dbReference type="Pfam" id="PF01979"/>
    </source>
</evidence>
<feature type="binding site" evidence="4">
    <location>
        <position position="98"/>
    </location>
    <ligand>
        <name>substrate</name>
    </ligand>
</feature>
<comment type="function">
    <text evidence="4">Catalyzes the deamination of 5-methylthioadenosine and S-adenosyl-L-homocysteine into 5-methylthioinosine and S-inosyl-L-homocysteine, respectively. Is also able to deaminate adenosine.</text>
</comment>
<feature type="binding site" evidence="4">
    <location>
        <position position="71"/>
    </location>
    <ligand>
        <name>Zn(2+)</name>
        <dbReference type="ChEBI" id="CHEBI:29105"/>
    </ligand>
</feature>
<dbReference type="RefSeq" id="WP_020877983.1">
    <property type="nucleotide sequence ID" value="NZ_ATHJ01000096.1"/>
</dbReference>
<keyword evidence="2 4" id="KW-0378">Hydrolase</keyword>
<feature type="binding site" evidence="4">
    <location>
        <position position="220"/>
    </location>
    <ligand>
        <name>substrate</name>
    </ligand>
</feature>
<feature type="binding site" evidence="4">
    <location>
        <position position="69"/>
    </location>
    <ligand>
        <name>Zn(2+)</name>
        <dbReference type="ChEBI" id="CHEBI:29105"/>
    </ligand>
</feature>
<keyword evidence="1 4" id="KW-0479">Metal-binding</keyword>
<dbReference type="EC" id="3.5.4.31" evidence="4"/>
<dbReference type="InterPro" id="IPR050287">
    <property type="entry name" value="MTA/SAH_deaminase"/>
</dbReference>